<protein>
    <submittedName>
        <fullName evidence="1">Uncharacterized protein</fullName>
    </submittedName>
</protein>
<comment type="caution">
    <text evidence="1">The sequence shown here is derived from an EMBL/GenBank/DDBJ whole genome shotgun (WGS) entry which is preliminary data.</text>
</comment>
<gene>
    <name evidence="1" type="ORF">MEUPH1_LOCUS15740</name>
</gene>
<dbReference type="Proteomes" id="UP001160148">
    <property type="component" value="Unassembled WGS sequence"/>
</dbReference>
<sequence>MTRTVEKCINASKAPVNGSFKRYHPMSLVFRFMAAEWLQARLIYSWVNQRHLPASLGPFDVTYKNLENGRFASDEGSTSFFNSRPNTVNQFLSEICNHDCRSQT</sequence>
<organism evidence="1 2">
    <name type="scientific">Macrosiphum euphorbiae</name>
    <name type="common">potato aphid</name>
    <dbReference type="NCBI Taxonomy" id="13131"/>
    <lineage>
        <taxon>Eukaryota</taxon>
        <taxon>Metazoa</taxon>
        <taxon>Ecdysozoa</taxon>
        <taxon>Arthropoda</taxon>
        <taxon>Hexapoda</taxon>
        <taxon>Insecta</taxon>
        <taxon>Pterygota</taxon>
        <taxon>Neoptera</taxon>
        <taxon>Paraneoptera</taxon>
        <taxon>Hemiptera</taxon>
        <taxon>Sternorrhyncha</taxon>
        <taxon>Aphidomorpha</taxon>
        <taxon>Aphidoidea</taxon>
        <taxon>Aphididae</taxon>
        <taxon>Macrosiphini</taxon>
        <taxon>Macrosiphum</taxon>
    </lineage>
</organism>
<dbReference type="EMBL" id="CARXXK010000003">
    <property type="protein sequence ID" value="CAI6360439.1"/>
    <property type="molecule type" value="Genomic_DNA"/>
</dbReference>
<name>A0AAV0WWJ0_9HEMI</name>
<proteinExistence type="predicted"/>
<evidence type="ECO:0000313" key="1">
    <source>
        <dbReference type="EMBL" id="CAI6360439.1"/>
    </source>
</evidence>
<accession>A0AAV0WWJ0</accession>
<dbReference type="AlphaFoldDB" id="A0AAV0WWJ0"/>
<reference evidence="1 2" key="1">
    <citation type="submission" date="2023-01" db="EMBL/GenBank/DDBJ databases">
        <authorList>
            <person name="Whitehead M."/>
        </authorList>
    </citation>
    <scope>NUCLEOTIDE SEQUENCE [LARGE SCALE GENOMIC DNA]</scope>
</reference>
<keyword evidence="2" id="KW-1185">Reference proteome</keyword>
<evidence type="ECO:0000313" key="2">
    <source>
        <dbReference type="Proteomes" id="UP001160148"/>
    </source>
</evidence>